<feature type="non-terminal residue" evidence="1">
    <location>
        <position position="1"/>
    </location>
</feature>
<dbReference type="Proteomes" id="UP001642484">
    <property type="component" value="Unassembled WGS sequence"/>
</dbReference>
<proteinExistence type="predicted"/>
<evidence type="ECO:0000313" key="2">
    <source>
        <dbReference type="Proteomes" id="UP001642484"/>
    </source>
</evidence>
<name>A0ABP0KCI7_9DINO</name>
<gene>
    <name evidence="1" type="ORF">CCMP2556_LOCUS15487</name>
</gene>
<reference evidence="1 2" key="1">
    <citation type="submission" date="2024-02" db="EMBL/GenBank/DDBJ databases">
        <authorList>
            <person name="Chen Y."/>
            <person name="Shah S."/>
            <person name="Dougan E. K."/>
            <person name="Thang M."/>
            <person name="Chan C."/>
        </authorList>
    </citation>
    <scope>NUCLEOTIDE SEQUENCE [LARGE SCALE GENOMIC DNA]</scope>
</reference>
<organism evidence="1 2">
    <name type="scientific">Durusdinium trenchii</name>
    <dbReference type="NCBI Taxonomy" id="1381693"/>
    <lineage>
        <taxon>Eukaryota</taxon>
        <taxon>Sar</taxon>
        <taxon>Alveolata</taxon>
        <taxon>Dinophyceae</taxon>
        <taxon>Suessiales</taxon>
        <taxon>Symbiodiniaceae</taxon>
        <taxon>Durusdinium</taxon>
    </lineage>
</organism>
<accession>A0ABP0KCI7</accession>
<feature type="non-terminal residue" evidence="1">
    <location>
        <position position="86"/>
    </location>
</feature>
<protein>
    <submittedName>
        <fullName evidence="1">Uncharacterized protein</fullName>
    </submittedName>
</protein>
<evidence type="ECO:0000313" key="1">
    <source>
        <dbReference type="EMBL" id="CAK9024095.1"/>
    </source>
</evidence>
<sequence length="86" mass="9845">SRVESSMKVRKMTLWFKDESGQEFTAHMWGRRFVDKGKDIAVGSAVQGDNALKMTLWFKDESAQEFTARLWGRRFVDKGKDIAVGS</sequence>
<keyword evidence="2" id="KW-1185">Reference proteome</keyword>
<comment type="caution">
    <text evidence="1">The sequence shown here is derived from an EMBL/GenBank/DDBJ whole genome shotgun (WGS) entry which is preliminary data.</text>
</comment>
<dbReference type="EMBL" id="CAXAMN010008120">
    <property type="protein sequence ID" value="CAK9024095.1"/>
    <property type="molecule type" value="Genomic_DNA"/>
</dbReference>